<dbReference type="SMART" id="SM00339">
    <property type="entry name" value="FH"/>
    <property type="match status" value="1"/>
</dbReference>
<dbReference type="SUPFAM" id="SSF46785">
    <property type="entry name" value="Winged helix' DNA-binding domain"/>
    <property type="match status" value="1"/>
</dbReference>
<keyword evidence="5 6" id="KW-0539">Nucleus</keyword>
<dbReference type="GO" id="GO:0005634">
    <property type="term" value="C:nucleus"/>
    <property type="evidence" value="ECO:0007669"/>
    <property type="project" value="UniProtKB-SubCell"/>
</dbReference>
<dbReference type="SMART" id="SM00240">
    <property type="entry name" value="FHA"/>
    <property type="match status" value="1"/>
</dbReference>
<keyword evidence="4" id="KW-0804">Transcription</keyword>
<organism evidence="10 11">
    <name type="scientific">Babjeviella inositovora NRRL Y-12698</name>
    <dbReference type="NCBI Taxonomy" id="984486"/>
    <lineage>
        <taxon>Eukaryota</taxon>
        <taxon>Fungi</taxon>
        <taxon>Dikarya</taxon>
        <taxon>Ascomycota</taxon>
        <taxon>Saccharomycotina</taxon>
        <taxon>Pichiomycetes</taxon>
        <taxon>Serinales incertae sedis</taxon>
        <taxon>Babjeviella</taxon>
    </lineage>
</organism>
<evidence type="ECO:0000256" key="1">
    <source>
        <dbReference type="ARBA" id="ARBA00004123"/>
    </source>
</evidence>
<feature type="region of interest" description="Disordered" evidence="7">
    <location>
        <begin position="325"/>
        <end position="351"/>
    </location>
</feature>
<dbReference type="InterPro" id="IPR000253">
    <property type="entry name" value="FHA_dom"/>
</dbReference>
<feature type="domain" description="FHA" evidence="8">
    <location>
        <begin position="68"/>
        <end position="129"/>
    </location>
</feature>
<protein>
    <recommendedName>
        <fullName evidence="12">Fork-head domain-containing protein</fullName>
    </recommendedName>
</protein>
<dbReference type="PROSITE" id="PS50039">
    <property type="entry name" value="FORK_HEAD_3"/>
    <property type="match status" value="1"/>
</dbReference>
<dbReference type="Gene3D" id="2.60.200.20">
    <property type="match status" value="1"/>
</dbReference>
<evidence type="ECO:0000256" key="3">
    <source>
        <dbReference type="ARBA" id="ARBA00023125"/>
    </source>
</evidence>
<dbReference type="Gene3D" id="1.10.10.10">
    <property type="entry name" value="Winged helix-like DNA-binding domain superfamily/Winged helix DNA-binding domain"/>
    <property type="match status" value="1"/>
</dbReference>
<dbReference type="InterPro" id="IPR008984">
    <property type="entry name" value="SMAD_FHA_dom_sf"/>
</dbReference>
<dbReference type="InterPro" id="IPR030456">
    <property type="entry name" value="TF_fork_head_CS_2"/>
</dbReference>
<evidence type="ECO:0008006" key="12">
    <source>
        <dbReference type="Google" id="ProtNLM"/>
    </source>
</evidence>
<evidence type="ECO:0000259" key="9">
    <source>
        <dbReference type="PROSITE" id="PS50039"/>
    </source>
</evidence>
<dbReference type="Pfam" id="PF00498">
    <property type="entry name" value="FHA"/>
    <property type="match status" value="1"/>
</dbReference>
<accession>A0A1E3QMX9</accession>
<comment type="subcellular location">
    <subcellularLocation>
        <location evidence="1 6">Nucleus</location>
    </subcellularLocation>
</comment>
<dbReference type="PANTHER" id="PTHR45881">
    <property type="entry name" value="CHECKPOINT SUPPRESSOR 1-LIKE, ISOFORM A-RELATED"/>
    <property type="match status" value="1"/>
</dbReference>
<dbReference type="GO" id="GO:0000978">
    <property type="term" value="F:RNA polymerase II cis-regulatory region sequence-specific DNA binding"/>
    <property type="evidence" value="ECO:0007669"/>
    <property type="project" value="TreeGrafter"/>
</dbReference>
<dbReference type="CDD" id="cd00059">
    <property type="entry name" value="FH_FOX"/>
    <property type="match status" value="1"/>
</dbReference>
<feature type="DNA-binding region" description="Fork-head" evidence="6">
    <location>
        <begin position="230"/>
        <end position="328"/>
    </location>
</feature>
<dbReference type="PANTHER" id="PTHR45881:SF1">
    <property type="entry name" value="FORK HEAD PROTEIN HOMOLOG 2"/>
    <property type="match status" value="1"/>
</dbReference>
<dbReference type="PROSITE" id="PS00658">
    <property type="entry name" value="FORK_HEAD_2"/>
    <property type="match status" value="1"/>
</dbReference>
<keyword evidence="11" id="KW-1185">Reference proteome</keyword>
<dbReference type="GeneID" id="30149296"/>
<keyword evidence="3 6" id="KW-0238">DNA-binding</keyword>
<evidence type="ECO:0000256" key="2">
    <source>
        <dbReference type="ARBA" id="ARBA00023015"/>
    </source>
</evidence>
<sequence length="351" mass="38572">SDILTSQFPYFEDPIDLVNAVISVLATPEEVTNVSLNFANDKNSASEVQAYAKISGNSWTYYVKQLSVSIGRNTESAVGPANVDLVDIDLGPAKVVSRAHAAINYNLSTRVWELVVSGRNGAKVDGNRVGINEPTALHSGAIVDIGSTQMMFILPDLTPTIAPPVLAQLAPRLGPPHKKTANSMRSGMMKGNHYNPLLMKGFQLFAKGNAAANTSSIDQDLSRDESKDTKPPYSYATMITQSILSNPEGALSLSEIYEWISSRYAFYRHSKTGWQNSIRHNLSLNKAFEKVPRKPNEPGKGMKWQISDSYKEEFLNKLEDGSLSKARRGSSVSRQLQLHLSNHNHLPGEKK</sequence>
<dbReference type="FunFam" id="1.10.10.10:FF:000030">
    <property type="entry name" value="Forkhead box protein K2"/>
    <property type="match status" value="1"/>
</dbReference>
<dbReference type="Proteomes" id="UP000094336">
    <property type="component" value="Unassembled WGS sequence"/>
</dbReference>
<dbReference type="AlphaFoldDB" id="A0A1E3QMX9"/>
<evidence type="ECO:0000313" key="10">
    <source>
        <dbReference type="EMBL" id="ODQ79031.1"/>
    </source>
</evidence>
<dbReference type="OrthoDB" id="5954824at2759"/>
<name>A0A1E3QMX9_9ASCO</name>
<evidence type="ECO:0000256" key="5">
    <source>
        <dbReference type="ARBA" id="ARBA00023242"/>
    </source>
</evidence>
<dbReference type="STRING" id="984486.A0A1E3QMX9"/>
<evidence type="ECO:0000259" key="8">
    <source>
        <dbReference type="PROSITE" id="PS50006"/>
    </source>
</evidence>
<dbReference type="RefSeq" id="XP_018984359.1">
    <property type="nucleotide sequence ID" value="XM_019131443.1"/>
</dbReference>
<dbReference type="InterPro" id="IPR001766">
    <property type="entry name" value="Fork_head_dom"/>
</dbReference>
<feature type="non-terminal residue" evidence="10">
    <location>
        <position position="351"/>
    </location>
</feature>
<dbReference type="GO" id="GO:2000221">
    <property type="term" value="P:negative regulation of pseudohyphal growth"/>
    <property type="evidence" value="ECO:0007669"/>
    <property type="project" value="UniProtKB-ARBA"/>
</dbReference>
<feature type="non-terminal residue" evidence="10">
    <location>
        <position position="1"/>
    </location>
</feature>
<evidence type="ECO:0000256" key="7">
    <source>
        <dbReference type="SAM" id="MobiDB-lite"/>
    </source>
</evidence>
<dbReference type="CDD" id="cd22701">
    <property type="entry name" value="FHA_FKH1-like"/>
    <property type="match status" value="1"/>
</dbReference>
<evidence type="ECO:0000256" key="4">
    <source>
        <dbReference type="ARBA" id="ARBA00023163"/>
    </source>
</evidence>
<dbReference type="PROSITE" id="PS50006">
    <property type="entry name" value="FHA_DOMAIN"/>
    <property type="match status" value="1"/>
</dbReference>
<feature type="compositionally biased region" description="Low complexity" evidence="7">
    <location>
        <begin position="335"/>
        <end position="345"/>
    </location>
</feature>
<evidence type="ECO:0000256" key="6">
    <source>
        <dbReference type="PROSITE-ProRule" id="PRU00089"/>
    </source>
</evidence>
<dbReference type="Pfam" id="PF00250">
    <property type="entry name" value="Forkhead"/>
    <property type="match status" value="1"/>
</dbReference>
<dbReference type="SUPFAM" id="SSF49879">
    <property type="entry name" value="SMAD/FHA domain"/>
    <property type="match status" value="1"/>
</dbReference>
<keyword evidence="2" id="KW-0805">Transcription regulation</keyword>
<dbReference type="InterPro" id="IPR036390">
    <property type="entry name" value="WH_DNA-bd_sf"/>
</dbReference>
<dbReference type="EMBL" id="KV454433">
    <property type="protein sequence ID" value="ODQ79031.1"/>
    <property type="molecule type" value="Genomic_DNA"/>
</dbReference>
<gene>
    <name evidence="10" type="ORF">BABINDRAFT_29220</name>
</gene>
<evidence type="ECO:0000313" key="11">
    <source>
        <dbReference type="Proteomes" id="UP000094336"/>
    </source>
</evidence>
<feature type="domain" description="Fork-head" evidence="9">
    <location>
        <begin position="230"/>
        <end position="328"/>
    </location>
</feature>
<reference evidence="11" key="1">
    <citation type="submission" date="2016-05" db="EMBL/GenBank/DDBJ databases">
        <title>Comparative genomics of biotechnologically important yeasts.</title>
        <authorList>
            <consortium name="DOE Joint Genome Institute"/>
            <person name="Riley R."/>
            <person name="Haridas S."/>
            <person name="Wolfe K.H."/>
            <person name="Lopes M.R."/>
            <person name="Hittinger C.T."/>
            <person name="Goker M."/>
            <person name="Salamov A."/>
            <person name="Wisecaver J."/>
            <person name="Long T.M."/>
            <person name="Aerts A.L."/>
            <person name="Barry K."/>
            <person name="Choi C."/>
            <person name="Clum A."/>
            <person name="Coughlan A.Y."/>
            <person name="Deshpande S."/>
            <person name="Douglass A.P."/>
            <person name="Hanson S.J."/>
            <person name="Klenk H.-P."/>
            <person name="Labutti K."/>
            <person name="Lapidus A."/>
            <person name="Lindquist E."/>
            <person name="Lipzen A."/>
            <person name="Meier-Kolthoff J.P."/>
            <person name="Ohm R.A."/>
            <person name="Otillar R.P."/>
            <person name="Pangilinan J."/>
            <person name="Peng Y."/>
            <person name="Rokas A."/>
            <person name="Rosa C.A."/>
            <person name="Scheuner C."/>
            <person name="Sibirny A.A."/>
            <person name="Slot J.C."/>
            <person name="Stielow J.B."/>
            <person name="Sun H."/>
            <person name="Kurtzman C.P."/>
            <person name="Blackwell M."/>
            <person name="Grigoriev I.V."/>
            <person name="Jeffries T.W."/>
        </authorList>
    </citation>
    <scope>NUCLEOTIDE SEQUENCE [LARGE SCALE GENOMIC DNA]</scope>
    <source>
        <strain evidence="11">NRRL Y-12698</strain>
    </source>
</reference>
<dbReference type="InterPro" id="IPR036388">
    <property type="entry name" value="WH-like_DNA-bd_sf"/>
</dbReference>
<dbReference type="PRINTS" id="PR00053">
    <property type="entry name" value="FORKHEAD"/>
</dbReference>
<dbReference type="GO" id="GO:0000981">
    <property type="term" value="F:DNA-binding transcription factor activity, RNA polymerase II-specific"/>
    <property type="evidence" value="ECO:0007669"/>
    <property type="project" value="TreeGrafter"/>
</dbReference>
<proteinExistence type="predicted"/>